<dbReference type="Proteomes" id="UP000313231">
    <property type="component" value="Unassembled WGS sequence"/>
</dbReference>
<organism evidence="1 2">
    <name type="scientific">Nocardioides albidus</name>
    <dbReference type="NCBI Taxonomy" id="1517589"/>
    <lineage>
        <taxon>Bacteria</taxon>
        <taxon>Bacillati</taxon>
        <taxon>Actinomycetota</taxon>
        <taxon>Actinomycetes</taxon>
        <taxon>Propionibacteriales</taxon>
        <taxon>Nocardioidaceae</taxon>
        <taxon>Nocardioides</taxon>
    </lineage>
</organism>
<sequence>MRPYQPYQYVTLRCVPRVEREEFVNVGVVLHCPAEDFLGVRSAVDPARLRALHAAVDVDAVRAALEMVDKVCRGEAHAGFGVGVRATAYGSRAEKDDPSTRFGFLKAPRSTVVQPGPVHGGVTADPARTLEHLLECLVL</sequence>
<protein>
    <submittedName>
        <fullName evidence="1">DUF3037 domain-containing protein</fullName>
    </submittedName>
</protein>
<dbReference type="EMBL" id="VDMP01000024">
    <property type="protein sequence ID" value="TNM39466.1"/>
    <property type="molecule type" value="Genomic_DNA"/>
</dbReference>
<dbReference type="OrthoDB" id="9803207at2"/>
<reference evidence="1 2" key="1">
    <citation type="journal article" date="2016" name="Int. J. Syst. Evol. Microbiol.">
        <title>Nocardioides albidus sp. nov., an actinobacterium isolated from garden soil.</title>
        <authorList>
            <person name="Singh H."/>
            <person name="Du J."/>
            <person name="Trinh H."/>
            <person name="Won K."/>
            <person name="Yang J.E."/>
            <person name="Yin C."/>
            <person name="Kook M."/>
            <person name="Yi T.H."/>
        </authorList>
    </citation>
    <scope>NUCLEOTIDE SEQUENCE [LARGE SCALE GENOMIC DNA]</scope>
    <source>
        <strain evidence="1 2">CCTCC AB 2015297</strain>
    </source>
</reference>
<keyword evidence="2" id="KW-1185">Reference proteome</keyword>
<proteinExistence type="predicted"/>
<dbReference type="InterPro" id="IPR021398">
    <property type="entry name" value="DUF3037"/>
</dbReference>
<evidence type="ECO:0000313" key="1">
    <source>
        <dbReference type="EMBL" id="TNM39466.1"/>
    </source>
</evidence>
<accession>A0A5C4VVA0</accession>
<dbReference type="AlphaFoldDB" id="A0A5C4VVA0"/>
<gene>
    <name evidence="1" type="ORF">FHP29_11225</name>
</gene>
<evidence type="ECO:0000313" key="2">
    <source>
        <dbReference type="Proteomes" id="UP000313231"/>
    </source>
</evidence>
<dbReference type="Pfam" id="PF11236">
    <property type="entry name" value="DUF3037"/>
    <property type="match status" value="1"/>
</dbReference>
<comment type="caution">
    <text evidence="1">The sequence shown here is derived from an EMBL/GenBank/DDBJ whole genome shotgun (WGS) entry which is preliminary data.</text>
</comment>
<dbReference type="RefSeq" id="WP_139622957.1">
    <property type="nucleotide sequence ID" value="NZ_VDMP01000024.1"/>
</dbReference>
<name>A0A5C4VVA0_9ACTN</name>